<evidence type="ECO:0000313" key="5">
    <source>
        <dbReference type="Proteomes" id="UP000581135"/>
    </source>
</evidence>
<protein>
    <submittedName>
        <fullName evidence="4">Xaa-Pro aminopeptidase</fullName>
    </submittedName>
</protein>
<dbReference type="SUPFAM" id="SSF55920">
    <property type="entry name" value="Creatinase/aminopeptidase"/>
    <property type="match status" value="1"/>
</dbReference>
<dbReference type="PRINTS" id="PR00599">
    <property type="entry name" value="MAPEPTIDASE"/>
</dbReference>
<dbReference type="Pfam" id="PF00557">
    <property type="entry name" value="Peptidase_M24"/>
    <property type="match status" value="1"/>
</dbReference>
<organism evidence="4 5">
    <name type="scientific">Limibacillus halophilus</name>
    <dbReference type="NCBI Taxonomy" id="1579333"/>
    <lineage>
        <taxon>Bacteria</taxon>
        <taxon>Pseudomonadati</taxon>
        <taxon>Pseudomonadota</taxon>
        <taxon>Alphaproteobacteria</taxon>
        <taxon>Rhodospirillales</taxon>
        <taxon>Rhodovibrionaceae</taxon>
        <taxon>Limibacillus</taxon>
    </lineage>
</organism>
<keyword evidence="4" id="KW-0378">Hydrolase</keyword>
<dbReference type="InterPro" id="IPR001714">
    <property type="entry name" value="Pept_M24_MAP"/>
</dbReference>
<dbReference type="Proteomes" id="UP000581135">
    <property type="component" value="Unassembled WGS sequence"/>
</dbReference>
<dbReference type="RefSeq" id="WP_183415672.1">
    <property type="nucleotide sequence ID" value="NZ_JACHXA010000002.1"/>
</dbReference>
<dbReference type="PANTHER" id="PTHR46112">
    <property type="entry name" value="AMINOPEPTIDASE"/>
    <property type="match status" value="1"/>
</dbReference>
<feature type="domain" description="Peptidase M24" evidence="2">
    <location>
        <begin position="177"/>
        <end position="376"/>
    </location>
</feature>
<evidence type="ECO:0000256" key="1">
    <source>
        <dbReference type="SAM" id="MobiDB-lite"/>
    </source>
</evidence>
<keyword evidence="5" id="KW-1185">Reference proteome</keyword>
<dbReference type="InterPro" id="IPR029149">
    <property type="entry name" value="Creatin/AminoP/Spt16_N"/>
</dbReference>
<feature type="region of interest" description="Disordered" evidence="1">
    <location>
        <begin position="1"/>
        <end position="21"/>
    </location>
</feature>
<dbReference type="InterPro" id="IPR000587">
    <property type="entry name" value="Creatinase_N"/>
</dbReference>
<dbReference type="InterPro" id="IPR050659">
    <property type="entry name" value="Peptidase_M24B"/>
</dbReference>
<dbReference type="PANTHER" id="PTHR46112:SF2">
    <property type="entry name" value="XAA-PRO AMINOPEPTIDASE P-RELATED"/>
    <property type="match status" value="1"/>
</dbReference>
<keyword evidence="4" id="KW-0031">Aminopeptidase</keyword>
<gene>
    <name evidence="4" type="ORF">FHR98_001154</name>
</gene>
<dbReference type="Gene3D" id="3.90.230.10">
    <property type="entry name" value="Creatinase/methionine aminopeptidase superfamily"/>
    <property type="match status" value="1"/>
</dbReference>
<dbReference type="Gene3D" id="3.40.350.10">
    <property type="entry name" value="Creatinase/prolidase N-terminal domain"/>
    <property type="match status" value="1"/>
</dbReference>
<name>A0A839SQW7_9PROT</name>
<dbReference type="AlphaFoldDB" id="A0A839SQW7"/>
<evidence type="ECO:0000259" key="3">
    <source>
        <dbReference type="Pfam" id="PF01321"/>
    </source>
</evidence>
<evidence type="ECO:0000259" key="2">
    <source>
        <dbReference type="Pfam" id="PF00557"/>
    </source>
</evidence>
<reference evidence="4 5" key="1">
    <citation type="submission" date="2020-08" db="EMBL/GenBank/DDBJ databases">
        <title>Genomic Encyclopedia of Type Strains, Phase III (KMG-III): the genomes of soil and plant-associated and newly described type strains.</title>
        <authorList>
            <person name="Whitman W."/>
        </authorList>
    </citation>
    <scope>NUCLEOTIDE SEQUENCE [LARGE SCALE GENOMIC DNA]</scope>
    <source>
        <strain evidence="4 5">CECT 8803</strain>
    </source>
</reference>
<keyword evidence="4" id="KW-0645">Protease</keyword>
<dbReference type="EMBL" id="JACHXA010000002">
    <property type="protein sequence ID" value="MBB3064882.1"/>
    <property type="molecule type" value="Genomic_DNA"/>
</dbReference>
<dbReference type="InterPro" id="IPR000994">
    <property type="entry name" value="Pept_M24"/>
</dbReference>
<dbReference type="GO" id="GO:0004177">
    <property type="term" value="F:aminopeptidase activity"/>
    <property type="evidence" value="ECO:0007669"/>
    <property type="project" value="UniProtKB-KW"/>
</dbReference>
<dbReference type="Pfam" id="PF01321">
    <property type="entry name" value="Creatinase_N"/>
    <property type="match status" value="1"/>
</dbReference>
<feature type="domain" description="Creatinase N-terminal" evidence="3">
    <location>
        <begin position="25"/>
        <end position="169"/>
    </location>
</feature>
<accession>A0A839SQW7</accession>
<dbReference type="CDD" id="cd01066">
    <property type="entry name" value="APP_MetAP"/>
    <property type="match status" value="1"/>
</dbReference>
<proteinExistence type="predicted"/>
<evidence type="ECO:0000313" key="4">
    <source>
        <dbReference type="EMBL" id="MBB3064882.1"/>
    </source>
</evidence>
<dbReference type="SUPFAM" id="SSF53092">
    <property type="entry name" value="Creatinase/prolidase N-terminal domain"/>
    <property type="match status" value="1"/>
</dbReference>
<comment type="caution">
    <text evidence="4">The sequence shown here is derived from an EMBL/GenBank/DDBJ whole genome shotgun (WGS) entry which is preliminary data.</text>
</comment>
<dbReference type="GO" id="GO:0008235">
    <property type="term" value="F:metalloexopeptidase activity"/>
    <property type="evidence" value="ECO:0007669"/>
    <property type="project" value="UniProtKB-ARBA"/>
</dbReference>
<sequence>MPDAGNDKQSSAPRRGFPDQEFVNRTTRAQALMEAQGLDALLLTTEPEVRYFSGFLTQFWQSPTRPWFLILPKQGKPVAVIPAIGKECMARTWVEDIRTWSSPAPDDEGVSLLAATLLELVGPNGAVGLPEGPETHLRMPLGDYRILLEWLPGIAIQDASAILRSLRQVKSEAEIEKIAYICDLVSGVFEDLPGLLHQGMSEIEIFRRFKIECLKRGADDVAYLVGGAGPGGYGDIISPPSNRPVAAGDILILDTGSIFDGYFCDFDRNYAFGHASDAVKRAYAAVYEATEAGLAAAKPGASCSEVFAAMQDVMDRAGAMGNDVGRLGHGLGMQLTEWPSNRPGDETRLEPGMILTLEPGMTFEPGHVMVHEENIVIRPDGAHLLTRRAAAEIPIIR</sequence>
<dbReference type="InterPro" id="IPR036005">
    <property type="entry name" value="Creatinase/aminopeptidase-like"/>
</dbReference>